<evidence type="ECO:0000313" key="2">
    <source>
        <dbReference type="EMBL" id="PKU33885.1"/>
    </source>
</evidence>
<dbReference type="AlphaFoldDB" id="A0A2I0TJE2"/>
<feature type="compositionally biased region" description="Basic residues" evidence="1">
    <location>
        <begin position="45"/>
        <end position="94"/>
    </location>
</feature>
<dbReference type="EMBL" id="KZ509629">
    <property type="protein sequence ID" value="PKU33885.1"/>
    <property type="molecule type" value="Genomic_DNA"/>
</dbReference>
<accession>A0A2I0TJE2</accession>
<evidence type="ECO:0000313" key="3">
    <source>
        <dbReference type="Proteomes" id="UP000233556"/>
    </source>
</evidence>
<dbReference type="Proteomes" id="UP000233556">
    <property type="component" value="Unassembled WGS sequence"/>
</dbReference>
<reference evidence="3" key="2">
    <citation type="submission" date="2017-12" db="EMBL/GenBank/DDBJ databases">
        <title>Genome sequence of the Bar-tailed Godwit (Limosa lapponica baueri).</title>
        <authorList>
            <person name="Lima N.C.B."/>
            <person name="Parody-Merino A.M."/>
            <person name="Battley P.F."/>
            <person name="Fidler A.E."/>
            <person name="Prosdocimi F."/>
        </authorList>
    </citation>
    <scope>NUCLEOTIDE SEQUENCE [LARGE SCALE GENOMIC DNA]</scope>
</reference>
<feature type="region of interest" description="Disordered" evidence="1">
    <location>
        <begin position="33"/>
        <end position="110"/>
    </location>
</feature>
<sequence length="129" mass="15313">MQPDLNPLFLWNIGGIFKKGKIAFKSVQLIVNEEKTRNGETNHTEHRRHLGKKKKKKKEKKKEKRGKKEKRKRKKKKYIRNRWGKKKKKKKKSARVAQRNREKLSSVIPNNSELQTGDTWLAIYHLAAS</sequence>
<reference evidence="3" key="1">
    <citation type="submission" date="2017-11" db="EMBL/GenBank/DDBJ databases">
        <authorList>
            <person name="Lima N.C."/>
            <person name="Parody-Merino A.M."/>
            <person name="Battley P.F."/>
            <person name="Fidler A.E."/>
            <person name="Prosdocimi F."/>
        </authorList>
    </citation>
    <scope>NUCLEOTIDE SEQUENCE [LARGE SCALE GENOMIC DNA]</scope>
</reference>
<proteinExistence type="predicted"/>
<organism evidence="2 3">
    <name type="scientific">Limosa lapponica baueri</name>
    <dbReference type="NCBI Taxonomy" id="1758121"/>
    <lineage>
        <taxon>Eukaryota</taxon>
        <taxon>Metazoa</taxon>
        <taxon>Chordata</taxon>
        <taxon>Craniata</taxon>
        <taxon>Vertebrata</taxon>
        <taxon>Euteleostomi</taxon>
        <taxon>Archelosauria</taxon>
        <taxon>Archosauria</taxon>
        <taxon>Dinosauria</taxon>
        <taxon>Saurischia</taxon>
        <taxon>Theropoda</taxon>
        <taxon>Coelurosauria</taxon>
        <taxon>Aves</taxon>
        <taxon>Neognathae</taxon>
        <taxon>Neoaves</taxon>
        <taxon>Charadriiformes</taxon>
        <taxon>Scolopacidae</taxon>
        <taxon>Limosa</taxon>
    </lineage>
</organism>
<protein>
    <submittedName>
        <fullName evidence="2">Uncharacterized protein</fullName>
    </submittedName>
</protein>
<keyword evidence="3" id="KW-1185">Reference proteome</keyword>
<name>A0A2I0TJE2_LIMLA</name>
<evidence type="ECO:0000256" key="1">
    <source>
        <dbReference type="SAM" id="MobiDB-lite"/>
    </source>
</evidence>
<feature type="compositionally biased region" description="Basic and acidic residues" evidence="1">
    <location>
        <begin position="33"/>
        <end position="44"/>
    </location>
</feature>
<gene>
    <name evidence="2" type="ORF">llap_15811</name>
</gene>